<evidence type="ECO:0000313" key="1">
    <source>
        <dbReference type="EMBL" id="GBC59581.1"/>
    </source>
</evidence>
<protein>
    <submittedName>
        <fullName evidence="1">Uncharacterized protein</fullName>
    </submittedName>
</protein>
<sequence>MPLSTEPNESDEITYHLLKGEDRFADADFLPVDFSPCHRLWQILRSRAEVFHRFKKVIKYTTIGQNHQMGYMRKKYFGILCFYFEKKGVGFM</sequence>
<proteinExistence type="predicted"/>
<dbReference type="AlphaFoldDB" id="A0A401FRJ3"/>
<reference evidence="2" key="1">
    <citation type="submission" date="2017-11" db="EMBL/GenBank/DDBJ databases">
        <authorList>
            <person name="Watanabe M."/>
            <person name="Kojima H."/>
        </authorList>
    </citation>
    <scope>NUCLEOTIDE SEQUENCE [LARGE SCALE GENOMIC DNA]</scope>
    <source>
        <strain evidence="2">Tokyo 01</strain>
    </source>
</reference>
<comment type="caution">
    <text evidence="1">The sequence shown here is derived from an EMBL/GenBank/DDBJ whole genome shotgun (WGS) entry which is preliminary data.</text>
</comment>
<gene>
    <name evidence="1" type="ORF">DENIS_0520</name>
</gene>
<organism evidence="1 2">
    <name type="scientific">Desulfonema ishimotonii</name>
    <dbReference type="NCBI Taxonomy" id="45657"/>
    <lineage>
        <taxon>Bacteria</taxon>
        <taxon>Pseudomonadati</taxon>
        <taxon>Thermodesulfobacteriota</taxon>
        <taxon>Desulfobacteria</taxon>
        <taxon>Desulfobacterales</taxon>
        <taxon>Desulfococcaceae</taxon>
        <taxon>Desulfonema</taxon>
    </lineage>
</organism>
<accession>A0A401FRJ3</accession>
<dbReference type="EMBL" id="BEXT01000001">
    <property type="protein sequence ID" value="GBC59581.1"/>
    <property type="molecule type" value="Genomic_DNA"/>
</dbReference>
<reference evidence="2" key="2">
    <citation type="submission" date="2019-01" db="EMBL/GenBank/DDBJ databases">
        <title>Genome sequence of Desulfonema ishimotonii strain Tokyo 01.</title>
        <authorList>
            <person name="Fukui M."/>
        </authorList>
    </citation>
    <scope>NUCLEOTIDE SEQUENCE [LARGE SCALE GENOMIC DNA]</scope>
    <source>
        <strain evidence="2">Tokyo 01</strain>
    </source>
</reference>
<name>A0A401FRJ3_9BACT</name>
<evidence type="ECO:0000313" key="2">
    <source>
        <dbReference type="Proteomes" id="UP000288096"/>
    </source>
</evidence>
<keyword evidence="2" id="KW-1185">Reference proteome</keyword>
<dbReference type="Proteomes" id="UP000288096">
    <property type="component" value="Unassembled WGS sequence"/>
</dbReference>